<dbReference type="STRING" id="1297617.IB211_02597c"/>
<evidence type="ECO:0000259" key="6">
    <source>
        <dbReference type="Pfam" id="PF12637"/>
    </source>
</evidence>
<dbReference type="EC" id="1.17.4.1" evidence="2"/>
<gene>
    <name evidence="7" type="ORF">IB211_02597c</name>
</gene>
<accession>A0A0S2W6M5</accession>
<proteinExistence type="inferred from homology"/>
<dbReference type="KEGG" id="ibu:IB211_02597c"/>
<name>A0A0S2W6M5_9FIRM</name>
<reference evidence="8" key="2">
    <citation type="submission" date="2015-04" db="EMBL/GenBank/DDBJ databases">
        <title>A butyrogenic pathway from the amino acid lysine in a human gut commensal.</title>
        <authorList>
            <person name="de Vos W.M."/>
            <person name="Bui N.T.P."/>
            <person name="Plugge C.M."/>
            <person name="Ritari J."/>
        </authorList>
    </citation>
    <scope>NUCLEOTIDE SEQUENCE [LARGE SCALE GENOMIC DNA]</scope>
    <source>
        <strain evidence="8">AF211</strain>
    </source>
</reference>
<evidence type="ECO:0000256" key="5">
    <source>
        <dbReference type="ARBA" id="ARBA00047754"/>
    </source>
</evidence>
<dbReference type="GO" id="GO:0000166">
    <property type="term" value="F:nucleotide binding"/>
    <property type="evidence" value="ECO:0007669"/>
    <property type="project" value="UniProtKB-KW"/>
</dbReference>
<dbReference type="RefSeq" id="WP_033117370.1">
    <property type="nucleotide sequence ID" value="NZ_CALICV010000151.1"/>
</dbReference>
<dbReference type="NCBIfam" id="TIGR03905">
    <property type="entry name" value="TIGR03905_4_Cys"/>
    <property type="match status" value="1"/>
</dbReference>
<dbReference type="PATRIC" id="fig|1297617.4.peg.2672"/>
<dbReference type="GO" id="GO:0071897">
    <property type="term" value="P:DNA biosynthetic process"/>
    <property type="evidence" value="ECO:0007669"/>
    <property type="project" value="UniProtKB-KW"/>
</dbReference>
<dbReference type="EMBL" id="CP011307">
    <property type="protein sequence ID" value="ALP94988.1"/>
    <property type="molecule type" value="Genomic_DNA"/>
</dbReference>
<dbReference type="InterPro" id="IPR023806">
    <property type="entry name" value="CHP03905"/>
</dbReference>
<evidence type="ECO:0000313" key="8">
    <source>
        <dbReference type="Proteomes" id="UP000064844"/>
    </source>
</evidence>
<dbReference type="GO" id="GO:0004748">
    <property type="term" value="F:ribonucleoside-diphosphate reductase activity, thioredoxin disulfide as acceptor"/>
    <property type="evidence" value="ECO:0007669"/>
    <property type="project" value="UniProtKB-EC"/>
</dbReference>
<dbReference type="AlphaFoldDB" id="A0A0S2W6M5"/>
<evidence type="ECO:0000256" key="3">
    <source>
        <dbReference type="ARBA" id="ARBA00022634"/>
    </source>
</evidence>
<comment type="similarity">
    <text evidence="1">Belongs to the ribonucleoside diphosphate reductase class-2 family.</text>
</comment>
<sequence>MTITYKTKGTCSSKMTAEVEDGVIRSLQVEGGCDGNLQGISKLVVGMQVEDVIERLEGIRCGRKATSCPDQLARALKQAL</sequence>
<dbReference type="InterPro" id="IPR024434">
    <property type="entry name" value="TSCPD_dom"/>
</dbReference>
<reference evidence="7 8" key="1">
    <citation type="journal article" date="2015" name="Nat. Commun.">
        <title>Production of butyrate from lysine and the Amadori product fructoselysine by a human gut commensal.</title>
        <authorList>
            <person name="Bui T.P."/>
            <person name="Ritari J."/>
            <person name="Boeren S."/>
            <person name="de Waard P."/>
            <person name="Plugge C.M."/>
            <person name="de Vos W.M."/>
        </authorList>
    </citation>
    <scope>NUCLEOTIDE SEQUENCE [LARGE SCALE GENOMIC DNA]</scope>
    <source>
        <strain evidence="7 8">AF211</strain>
    </source>
</reference>
<dbReference type="eggNOG" id="ENOG5032YE7">
    <property type="taxonomic scope" value="Bacteria"/>
</dbReference>
<dbReference type="Proteomes" id="UP000064844">
    <property type="component" value="Chromosome"/>
</dbReference>
<feature type="domain" description="TSCPD" evidence="6">
    <location>
        <begin position="4"/>
        <end position="80"/>
    </location>
</feature>
<evidence type="ECO:0000256" key="1">
    <source>
        <dbReference type="ARBA" id="ARBA00007405"/>
    </source>
</evidence>
<protein>
    <recommendedName>
        <fullName evidence="2">ribonucleoside-diphosphate reductase</fullName>
        <ecNumber evidence="2">1.17.4.1</ecNumber>
    </recommendedName>
</protein>
<dbReference type="Pfam" id="PF12637">
    <property type="entry name" value="TSCPD"/>
    <property type="match status" value="1"/>
</dbReference>
<keyword evidence="3" id="KW-0237">DNA synthesis</keyword>
<evidence type="ECO:0000256" key="4">
    <source>
        <dbReference type="ARBA" id="ARBA00022741"/>
    </source>
</evidence>
<keyword evidence="4" id="KW-0547">Nucleotide-binding</keyword>
<keyword evidence="8" id="KW-1185">Reference proteome</keyword>
<evidence type="ECO:0000256" key="2">
    <source>
        <dbReference type="ARBA" id="ARBA00012274"/>
    </source>
</evidence>
<comment type="catalytic activity">
    <reaction evidence="5">
        <text>a 2'-deoxyribonucleoside 5'-diphosphate + [thioredoxin]-disulfide + H2O = a ribonucleoside 5'-diphosphate + [thioredoxin]-dithiol</text>
        <dbReference type="Rhea" id="RHEA:23252"/>
        <dbReference type="Rhea" id="RHEA-COMP:10698"/>
        <dbReference type="Rhea" id="RHEA-COMP:10700"/>
        <dbReference type="ChEBI" id="CHEBI:15377"/>
        <dbReference type="ChEBI" id="CHEBI:29950"/>
        <dbReference type="ChEBI" id="CHEBI:50058"/>
        <dbReference type="ChEBI" id="CHEBI:57930"/>
        <dbReference type="ChEBI" id="CHEBI:73316"/>
        <dbReference type="EC" id="1.17.4.1"/>
    </reaction>
</comment>
<evidence type="ECO:0000313" key="7">
    <source>
        <dbReference type="EMBL" id="ALP94988.1"/>
    </source>
</evidence>
<organism evidence="7 8">
    <name type="scientific">Intestinimonas butyriciproducens</name>
    <dbReference type="NCBI Taxonomy" id="1297617"/>
    <lineage>
        <taxon>Bacteria</taxon>
        <taxon>Bacillati</taxon>
        <taxon>Bacillota</taxon>
        <taxon>Clostridia</taxon>
        <taxon>Eubacteriales</taxon>
        <taxon>Intestinimonas</taxon>
    </lineage>
</organism>